<evidence type="ECO:0000313" key="2">
    <source>
        <dbReference type="EMBL" id="SEB77875.1"/>
    </source>
</evidence>
<accession>A0A1H4M5U2</accession>
<dbReference type="SUPFAM" id="SSF52091">
    <property type="entry name" value="SpoIIaa-like"/>
    <property type="match status" value="1"/>
</dbReference>
<sequence>MAYFRSIFDSPELVQSSLSETDRWDNADPGEPGFRIDIDEPTGGPGVIRVRGDIDVVTAPILNACLAEAVLTGRSVVVDLLHVPFIGCAGLAALDGAATRLSEQRCRLTVASPAGLHSTLDRIGIGAAVRCFDTVAEAFHAALAHPATTAERAPTFPILDRPRSPLCSLTALPSSAGLDRKGIAR</sequence>
<dbReference type="Gene3D" id="3.30.750.24">
    <property type="entry name" value="STAS domain"/>
    <property type="match status" value="1"/>
</dbReference>
<evidence type="ECO:0000313" key="3">
    <source>
        <dbReference type="Proteomes" id="UP000183561"/>
    </source>
</evidence>
<evidence type="ECO:0000259" key="1">
    <source>
        <dbReference type="PROSITE" id="PS50801"/>
    </source>
</evidence>
<name>A0A1H4M5U2_9NOCA</name>
<dbReference type="AlphaFoldDB" id="A0A1H4M5U2"/>
<dbReference type="PROSITE" id="PS50801">
    <property type="entry name" value="STAS"/>
    <property type="match status" value="1"/>
</dbReference>
<dbReference type="PANTHER" id="PTHR33495:SF2">
    <property type="entry name" value="ANTI-SIGMA FACTOR ANTAGONIST TM_1081-RELATED"/>
    <property type="match status" value="1"/>
</dbReference>
<dbReference type="RefSeq" id="WP_072951157.1">
    <property type="nucleotide sequence ID" value="NZ_FNSV01000005.1"/>
</dbReference>
<protein>
    <submittedName>
        <fullName evidence="2">Anti-anti-sigma factor</fullName>
    </submittedName>
</protein>
<dbReference type="EMBL" id="FNSV01000005">
    <property type="protein sequence ID" value="SEB77875.1"/>
    <property type="molecule type" value="Genomic_DNA"/>
</dbReference>
<organism evidence="2 3">
    <name type="scientific">Rhodococcus koreensis</name>
    <dbReference type="NCBI Taxonomy" id="99653"/>
    <lineage>
        <taxon>Bacteria</taxon>
        <taxon>Bacillati</taxon>
        <taxon>Actinomycetota</taxon>
        <taxon>Actinomycetes</taxon>
        <taxon>Mycobacteriales</taxon>
        <taxon>Nocardiaceae</taxon>
        <taxon>Rhodococcus</taxon>
    </lineage>
</organism>
<dbReference type="Proteomes" id="UP000183561">
    <property type="component" value="Unassembled WGS sequence"/>
</dbReference>
<gene>
    <name evidence="2" type="ORF">SAMN04490239_1625</name>
</gene>
<dbReference type="InterPro" id="IPR036513">
    <property type="entry name" value="STAS_dom_sf"/>
</dbReference>
<feature type="domain" description="STAS" evidence="1">
    <location>
        <begin position="47"/>
        <end position="142"/>
    </location>
</feature>
<dbReference type="OrthoDB" id="4467391at2"/>
<dbReference type="InterPro" id="IPR002645">
    <property type="entry name" value="STAS_dom"/>
</dbReference>
<dbReference type="PANTHER" id="PTHR33495">
    <property type="entry name" value="ANTI-SIGMA FACTOR ANTAGONIST TM_1081-RELATED-RELATED"/>
    <property type="match status" value="1"/>
</dbReference>
<dbReference type="Pfam" id="PF01740">
    <property type="entry name" value="STAS"/>
    <property type="match status" value="1"/>
</dbReference>
<proteinExistence type="predicted"/>
<reference evidence="3" key="1">
    <citation type="submission" date="2016-10" db="EMBL/GenBank/DDBJ databases">
        <authorList>
            <person name="Varghese N."/>
            <person name="Submissions S."/>
        </authorList>
    </citation>
    <scope>NUCLEOTIDE SEQUENCE [LARGE SCALE GENOMIC DNA]</scope>
    <source>
        <strain evidence="3">DSM 44498</strain>
    </source>
</reference>
<keyword evidence="3" id="KW-1185">Reference proteome</keyword>
<dbReference type="GO" id="GO:0043856">
    <property type="term" value="F:anti-sigma factor antagonist activity"/>
    <property type="evidence" value="ECO:0007669"/>
    <property type="project" value="TreeGrafter"/>
</dbReference>